<proteinExistence type="predicted"/>
<evidence type="ECO:0000313" key="2">
    <source>
        <dbReference type="Proteomes" id="UP000800096"/>
    </source>
</evidence>
<evidence type="ECO:0000313" key="1">
    <source>
        <dbReference type="EMBL" id="KAF1911010.1"/>
    </source>
</evidence>
<keyword evidence="2" id="KW-1185">Reference proteome</keyword>
<dbReference type="EMBL" id="ML979147">
    <property type="protein sequence ID" value="KAF1911010.1"/>
    <property type="molecule type" value="Genomic_DNA"/>
</dbReference>
<name>A0A6A5Q7V2_AMPQU</name>
<dbReference type="AlphaFoldDB" id="A0A6A5Q7V2"/>
<reference evidence="1" key="1">
    <citation type="journal article" date="2020" name="Stud. Mycol.">
        <title>101 Dothideomycetes genomes: a test case for predicting lifestyles and emergence of pathogens.</title>
        <authorList>
            <person name="Haridas S."/>
            <person name="Albert R."/>
            <person name="Binder M."/>
            <person name="Bloem J."/>
            <person name="Labutti K."/>
            <person name="Salamov A."/>
            <person name="Andreopoulos B."/>
            <person name="Baker S."/>
            <person name="Barry K."/>
            <person name="Bills G."/>
            <person name="Bluhm B."/>
            <person name="Cannon C."/>
            <person name="Castanera R."/>
            <person name="Culley D."/>
            <person name="Daum C."/>
            <person name="Ezra D."/>
            <person name="Gonzalez J."/>
            <person name="Henrissat B."/>
            <person name="Kuo A."/>
            <person name="Liang C."/>
            <person name="Lipzen A."/>
            <person name="Lutzoni F."/>
            <person name="Magnuson J."/>
            <person name="Mondo S."/>
            <person name="Nolan M."/>
            <person name="Ohm R."/>
            <person name="Pangilinan J."/>
            <person name="Park H.-J."/>
            <person name="Ramirez L."/>
            <person name="Alfaro M."/>
            <person name="Sun H."/>
            <person name="Tritt A."/>
            <person name="Yoshinaga Y."/>
            <person name="Zwiers L.-H."/>
            <person name="Turgeon B."/>
            <person name="Goodwin S."/>
            <person name="Spatafora J."/>
            <person name="Crous P."/>
            <person name="Grigoriev I."/>
        </authorList>
    </citation>
    <scope>NUCLEOTIDE SEQUENCE</scope>
    <source>
        <strain evidence="1">HMLAC05119</strain>
    </source>
</reference>
<sequence>MTAYPSIWPAFSTLTLHVSVYCGLRSEQNFRIYPRAMHISRTLPIVAADAVGE</sequence>
<organism evidence="1 2">
    <name type="scientific">Ampelomyces quisqualis</name>
    <name type="common">Powdery mildew agent</name>
    <dbReference type="NCBI Taxonomy" id="50730"/>
    <lineage>
        <taxon>Eukaryota</taxon>
        <taxon>Fungi</taxon>
        <taxon>Dikarya</taxon>
        <taxon>Ascomycota</taxon>
        <taxon>Pezizomycotina</taxon>
        <taxon>Dothideomycetes</taxon>
        <taxon>Pleosporomycetidae</taxon>
        <taxon>Pleosporales</taxon>
        <taxon>Pleosporineae</taxon>
        <taxon>Phaeosphaeriaceae</taxon>
        <taxon>Ampelomyces</taxon>
    </lineage>
</organism>
<protein>
    <submittedName>
        <fullName evidence="1">Uncharacterized protein</fullName>
    </submittedName>
</protein>
<dbReference type="Proteomes" id="UP000800096">
    <property type="component" value="Unassembled WGS sequence"/>
</dbReference>
<gene>
    <name evidence="1" type="ORF">BDU57DRAFT_525070</name>
</gene>
<accession>A0A6A5Q7V2</accession>